<dbReference type="EMBL" id="CAXAJV020001293">
    <property type="protein sequence ID" value="CAL7944832.1"/>
    <property type="molecule type" value="Genomic_DNA"/>
</dbReference>
<name>A0ABP1NV74_XYLVO</name>
<comment type="caution">
    <text evidence="1">The sequence shown here is derived from an EMBL/GenBank/DDBJ whole genome shotgun (WGS) entry which is preliminary data.</text>
</comment>
<accession>A0ABP1NV74</accession>
<sequence>MLSCGLNNCLDYKHVALKGKTCVLDVTKAGNRIRARLASSSAIIHGLWGFWYNSGESVRRIMLSCGLNNCLDYKHVALKGKTRVLDVTKAGNRIRARLASSSAIIHGLWGFWYNSGESVRRIMLSCGLINCLDYKHVALKGKTCVLDVTKAGNRIRARLASSSAIIHGLWGFWYNSGESVRRIMLSCGLNNCLDYKHVALKGKTCVLDVTKAGNRIRARLASSSAIIDGLWGFWYNSGESVRRIMLSCGLNNCLDYKHVALKGKTRVLDVTKAGNRIRARLASSSAIIHGLWGFWYNSGESVRRIMLSCGLNNCLDYRHAALKGKTRVLDVTKAGNRIRARLASSSAIIHGLWGFWYNSGESVRRIMLSCGLNNCLDYKHVALKGKTCVLDVTKAGNRIRARLASSSAIIHGLWGFWYNSGESVRRIMLSCGLNNCLDYKHVALKGKTRVLDVTKAGNRIRARLASSSAIIHGLWGFWYNSGESVRRIMLSCGLINCLDYKHVALKGKTCVLDVTKAGNRIRARLASSSAIIHGLWGFWYNSGESVRRIMLSCGLINCLDYKHVALKGKTCVLDVTKAGNRIRARLASSSAIIHGLWGFWYNSGESVRRIMLSCGLNNCLDYKHVALKGKTCVLDVTKAGNRIRARLASSSAIIHGLWGFWYNSGESVRRIMLSCGLNNCLDYKHVALKGKTRVLDVTKAGNRIRARLASSSAIIHGLWGFWYNSGESVRRIMLSCGLINCLDYKHVALKGKTCVLDVTKAGNRIRARLASSSAIIHGLWGFWYNSGESVRRIMLSCGLINCLDYKHVALKGKTCVLDVTKAGNRIRARLASSSAIIDGLWGFWYNSGESVRRIMLSCGLNNCLDYKHVALKGKTRVLDVTKAGNRIRARLASSSAIIHGLWGFWYNSGESVRRIMLSCGLNNCLDYRHAALKGKTRVLDVTKAGNRIRARLASSSAIIHGLWGFWYNSGESVRRIMLSCGLNNCLDYKHVEIEGKIYDNVRI</sequence>
<dbReference type="Proteomes" id="UP001642520">
    <property type="component" value="Unassembled WGS sequence"/>
</dbReference>
<evidence type="ECO:0000313" key="1">
    <source>
        <dbReference type="EMBL" id="CAL7944832.1"/>
    </source>
</evidence>
<reference evidence="1 2" key="1">
    <citation type="submission" date="2024-08" db="EMBL/GenBank/DDBJ databases">
        <authorList>
            <person name="Will J Nash"/>
            <person name="Angela Man"/>
            <person name="Seanna McTaggart"/>
            <person name="Kendall Baker"/>
            <person name="Tom Barker"/>
            <person name="Leah Catchpole"/>
            <person name="Alex Durrant"/>
            <person name="Karim Gharbi"/>
            <person name="Naomi Irish"/>
            <person name="Gemy Kaithakottil"/>
            <person name="Debby Ku"/>
            <person name="Aaliyah Providence"/>
            <person name="Felix Shaw"/>
            <person name="David Swarbreck"/>
            <person name="Chris Watkins"/>
            <person name="Ann M. McCartney"/>
            <person name="Giulio Formenti"/>
            <person name="Alice Mouton"/>
            <person name="Noel Vella"/>
            <person name="Bjorn M von Reumont"/>
            <person name="Adriana Vella"/>
            <person name="Wilfried Haerty"/>
        </authorList>
    </citation>
    <scope>NUCLEOTIDE SEQUENCE [LARGE SCALE GENOMIC DNA]</scope>
</reference>
<gene>
    <name evidence="1" type="ORF">XYLVIOL_LOCUS6872</name>
</gene>
<proteinExistence type="predicted"/>
<protein>
    <submittedName>
        <fullName evidence="1">Uncharacterized protein</fullName>
    </submittedName>
</protein>
<organism evidence="1 2">
    <name type="scientific">Xylocopa violacea</name>
    <name type="common">Violet carpenter bee</name>
    <name type="synonym">Apis violacea</name>
    <dbReference type="NCBI Taxonomy" id="135666"/>
    <lineage>
        <taxon>Eukaryota</taxon>
        <taxon>Metazoa</taxon>
        <taxon>Ecdysozoa</taxon>
        <taxon>Arthropoda</taxon>
        <taxon>Hexapoda</taxon>
        <taxon>Insecta</taxon>
        <taxon>Pterygota</taxon>
        <taxon>Neoptera</taxon>
        <taxon>Endopterygota</taxon>
        <taxon>Hymenoptera</taxon>
        <taxon>Apocrita</taxon>
        <taxon>Aculeata</taxon>
        <taxon>Apoidea</taxon>
        <taxon>Anthophila</taxon>
        <taxon>Apidae</taxon>
        <taxon>Xylocopa</taxon>
        <taxon>Xylocopa</taxon>
    </lineage>
</organism>
<keyword evidence="2" id="KW-1185">Reference proteome</keyword>
<evidence type="ECO:0000313" key="2">
    <source>
        <dbReference type="Proteomes" id="UP001642520"/>
    </source>
</evidence>